<dbReference type="Proteomes" id="UP000660262">
    <property type="component" value="Unassembled WGS sequence"/>
</dbReference>
<keyword evidence="1" id="KW-0472">Membrane</keyword>
<name>A0A830HNN7_9CHLO</name>
<organism evidence="2 3">
    <name type="scientific">Pycnococcus provasolii</name>
    <dbReference type="NCBI Taxonomy" id="41880"/>
    <lineage>
        <taxon>Eukaryota</taxon>
        <taxon>Viridiplantae</taxon>
        <taxon>Chlorophyta</taxon>
        <taxon>Pseudoscourfieldiophyceae</taxon>
        <taxon>Pseudoscourfieldiales</taxon>
        <taxon>Pycnococcaceae</taxon>
        <taxon>Pycnococcus</taxon>
    </lineage>
</organism>
<dbReference type="OrthoDB" id="10670776at2759"/>
<accession>A0A830HNN7</accession>
<comment type="caution">
    <text evidence="2">The sequence shown here is derived from an EMBL/GenBank/DDBJ whole genome shotgun (WGS) entry which is preliminary data.</text>
</comment>
<evidence type="ECO:0000313" key="2">
    <source>
        <dbReference type="EMBL" id="GHP06627.1"/>
    </source>
</evidence>
<evidence type="ECO:0000313" key="3">
    <source>
        <dbReference type="Proteomes" id="UP000660262"/>
    </source>
</evidence>
<dbReference type="EMBL" id="BNJQ01000013">
    <property type="protein sequence ID" value="GHP06627.1"/>
    <property type="molecule type" value="Genomic_DNA"/>
</dbReference>
<gene>
    <name evidence="2" type="ORF">PPROV_000537200</name>
</gene>
<sequence length="407" mass="43119">MLYQIASVDFGVKRRVDYSGLRGTRACCVGIFLSLLCFFAFPFLSLLLGENPKHNFTVLAMSTSAAAASFHVRSGSEPRGGGVRRRPCHPRVHHSLSRVRGGRTVQSSLSSSSHRSIQFTSEHSTLDGNITADDNSTGISRRAAVLGSSLAASIIAAPSRPSLALEDRNGNVIPGTEKAPDIITGYTPGDGRYSVSVATHDTPDFNMWLNDVFLPAVKANAIPSAVRTLACTGDGGGLCVVTVFPTSELDKLSAFFDQKANPLWQSGRDAGWLTGTFNNTFYTPALYRGARPGPPPPGLSSRAFPAKSRGILIASASASTASVESLTSTPSDEFHKRTSVINTIAGPVVSSKDKSYEILHVTKSATDANKLATTLLAGDGVPYGKVESARGYRVAEDIVNGGSYRAY</sequence>
<keyword evidence="3" id="KW-1185">Reference proteome</keyword>
<reference evidence="2" key="1">
    <citation type="submission" date="2020-10" db="EMBL/GenBank/DDBJ databases">
        <title>Unveiling of a novel bifunctional photoreceptor, Dualchrome1, isolated from a cosmopolitan green alga.</title>
        <authorList>
            <person name="Suzuki S."/>
            <person name="Kawachi M."/>
        </authorList>
    </citation>
    <scope>NUCLEOTIDE SEQUENCE</scope>
    <source>
        <strain evidence="2">NIES 2893</strain>
    </source>
</reference>
<proteinExistence type="predicted"/>
<protein>
    <submittedName>
        <fullName evidence="2">Uncharacterized protein</fullName>
    </submittedName>
</protein>
<keyword evidence="1" id="KW-0812">Transmembrane</keyword>
<feature type="transmembrane region" description="Helical" evidence="1">
    <location>
        <begin position="23"/>
        <end position="48"/>
    </location>
</feature>
<dbReference type="AlphaFoldDB" id="A0A830HNN7"/>
<keyword evidence="1" id="KW-1133">Transmembrane helix</keyword>
<evidence type="ECO:0000256" key="1">
    <source>
        <dbReference type="SAM" id="Phobius"/>
    </source>
</evidence>